<dbReference type="GO" id="GO:0004081">
    <property type="term" value="F:bis(5'-nucleosyl)-tetraphosphatase (asymmetrical) activity"/>
    <property type="evidence" value="ECO:0007669"/>
    <property type="project" value="TreeGrafter"/>
</dbReference>
<proteinExistence type="predicted"/>
<dbReference type="Proteomes" id="UP000533269">
    <property type="component" value="Unassembled WGS sequence"/>
</dbReference>
<dbReference type="GO" id="GO:0006167">
    <property type="term" value="P:AMP biosynthetic process"/>
    <property type="evidence" value="ECO:0007669"/>
    <property type="project" value="TreeGrafter"/>
</dbReference>
<dbReference type="SUPFAM" id="SSF55811">
    <property type="entry name" value="Nudix"/>
    <property type="match status" value="1"/>
</dbReference>
<dbReference type="Gene3D" id="3.90.79.10">
    <property type="entry name" value="Nucleoside Triphosphate Pyrophosphohydrolase"/>
    <property type="match status" value="1"/>
</dbReference>
<name>A0A7W4TK85_KINRA</name>
<dbReference type="SMART" id="SM00855">
    <property type="entry name" value="PGAM"/>
    <property type="match status" value="1"/>
</dbReference>
<gene>
    <name evidence="3" type="ORF">FHR75_001232</name>
</gene>
<dbReference type="EC" id="3.6.1.55" evidence="3"/>
<dbReference type="GO" id="GO:0035539">
    <property type="term" value="F:8-oxo-7,8-dihydrodeoxyguanosine triphosphate pyrophosphatase activity"/>
    <property type="evidence" value="ECO:0007669"/>
    <property type="project" value="UniProtKB-EC"/>
</dbReference>
<dbReference type="PANTHER" id="PTHR21340:SF0">
    <property type="entry name" value="BIS(5'-NUCLEOSYL)-TETRAPHOSPHATASE [ASYMMETRICAL]"/>
    <property type="match status" value="1"/>
</dbReference>
<evidence type="ECO:0000256" key="1">
    <source>
        <dbReference type="ARBA" id="ARBA00022801"/>
    </source>
</evidence>
<evidence type="ECO:0000313" key="3">
    <source>
        <dbReference type="EMBL" id="MBB2900444.1"/>
    </source>
</evidence>
<dbReference type="InterPro" id="IPR029033">
    <property type="entry name" value="His_PPase_superfam"/>
</dbReference>
<accession>A0A7W4TK85</accession>
<dbReference type="PANTHER" id="PTHR21340">
    <property type="entry name" value="DIADENOSINE 5,5-P1,P4-TETRAPHOSPHATE PYROPHOSPHOHYDROLASE MUTT"/>
    <property type="match status" value="1"/>
</dbReference>
<dbReference type="EMBL" id="JACHVY010000001">
    <property type="protein sequence ID" value="MBB2900444.1"/>
    <property type="molecule type" value="Genomic_DNA"/>
</dbReference>
<dbReference type="InterPro" id="IPR015797">
    <property type="entry name" value="NUDIX_hydrolase-like_dom_sf"/>
</dbReference>
<protein>
    <submittedName>
        <fullName evidence="3">8-oxo-dGTP diphosphatase</fullName>
        <ecNumber evidence="3">3.6.1.55</ecNumber>
    </submittedName>
</protein>
<dbReference type="Gene3D" id="3.40.50.1240">
    <property type="entry name" value="Phosphoglycerate mutase-like"/>
    <property type="match status" value="1"/>
</dbReference>
<dbReference type="Pfam" id="PF00293">
    <property type="entry name" value="NUDIX"/>
    <property type="match status" value="1"/>
</dbReference>
<reference evidence="3 4" key="1">
    <citation type="submission" date="2020-08" db="EMBL/GenBank/DDBJ databases">
        <title>The Agave Microbiome: Exploring the role of microbial communities in plant adaptations to desert environments.</title>
        <authorList>
            <person name="Partida-Martinez L.P."/>
        </authorList>
    </citation>
    <scope>NUCLEOTIDE SEQUENCE [LARGE SCALE GENOMIC DNA]</scope>
    <source>
        <strain evidence="3 4">AS2.23</strain>
    </source>
</reference>
<dbReference type="PROSITE" id="PS51462">
    <property type="entry name" value="NUDIX"/>
    <property type="match status" value="1"/>
</dbReference>
<dbReference type="RefSeq" id="WP_183390691.1">
    <property type="nucleotide sequence ID" value="NZ_JACHVY010000001.1"/>
</dbReference>
<dbReference type="InterPro" id="IPR013078">
    <property type="entry name" value="His_Pase_superF_clade-1"/>
</dbReference>
<evidence type="ECO:0000259" key="2">
    <source>
        <dbReference type="PROSITE" id="PS51462"/>
    </source>
</evidence>
<dbReference type="InterPro" id="IPR000086">
    <property type="entry name" value="NUDIX_hydrolase_dom"/>
</dbReference>
<dbReference type="InterPro" id="IPR020084">
    <property type="entry name" value="NUDIX_hydrolase_CS"/>
</dbReference>
<dbReference type="SUPFAM" id="SSF53254">
    <property type="entry name" value="Phosphoglycerate mutase-like"/>
    <property type="match status" value="1"/>
</dbReference>
<dbReference type="PROSITE" id="PS00893">
    <property type="entry name" value="NUDIX_BOX"/>
    <property type="match status" value="1"/>
</dbReference>
<dbReference type="Pfam" id="PF00300">
    <property type="entry name" value="His_Phos_1"/>
    <property type="match status" value="1"/>
</dbReference>
<dbReference type="InterPro" id="IPR051325">
    <property type="entry name" value="Nudix_hydrolase_domain"/>
</dbReference>
<evidence type="ECO:0000313" key="4">
    <source>
        <dbReference type="Proteomes" id="UP000533269"/>
    </source>
</evidence>
<reference evidence="3 4" key="2">
    <citation type="submission" date="2020-08" db="EMBL/GenBank/DDBJ databases">
        <authorList>
            <person name="Partida-Martinez L."/>
            <person name="Huntemann M."/>
            <person name="Clum A."/>
            <person name="Wang J."/>
            <person name="Palaniappan K."/>
            <person name="Ritter S."/>
            <person name="Chen I.-M."/>
            <person name="Stamatis D."/>
            <person name="Reddy T."/>
            <person name="O'Malley R."/>
            <person name="Daum C."/>
            <person name="Shapiro N."/>
            <person name="Ivanova N."/>
            <person name="Kyrpides N."/>
            <person name="Woyke T."/>
        </authorList>
    </citation>
    <scope>NUCLEOTIDE SEQUENCE [LARGE SCALE GENOMIC DNA]</scope>
    <source>
        <strain evidence="3 4">AS2.23</strain>
    </source>
</reference>
<dbReference type="GO" id="GO:0006754">
    <property type="term" value="P:ATP biosynthetic process"/>
    <property type="evidence" value="ECO:0007669"/>
    <property type="project" value="TreeGrafter"/>
</dbReference>
<organism evidence="3 4">
    <name type="scientific">Kineococcus radiotolerans</name>
    <dbReference type="NCBI Taxonomy" id="131568"/>
    <lineage>
        <taxon>Bacteria</taxon>
        <taxon>Bacillati</taxon>
        <taxon>Actinomycetota</taxon>
        <taxon>Actinomycetes</taxon>
        <taxon>Kineosporiales</taxon>
        <taxon>Kineosporiaceae</taxon>
        <taxon>Kineococcus</taxon>
    </lineage>
</organism>
<dbReference type="CDD" id="cd07067">
    <property type="entry name" value="HP_PGM_like"/>
    <property type="match status" value="1"/>
</dbReference>
<dbReference type="CDD" id="cd03673">
    <property type="entry name" value="NUDIX_Ap6A_hydrolase"/>
    <property type="match status" value="1"/>
</dbReference>
<comment type="caution">
    <text evidence="3">The sequence shown here is derived from an EMBL/GenBank/DDBJ whole genome shotgun (WGS) entry which is preliminary data.</text>
</comment>
<keyword evidence="1 3" id="KW-0378">Hydrolase</keyword>
<feature type="domain" description="Nudix hydrolase" evidence="2">
    <location>
        <begin position="15"/>
        <end position="152"/>
    </location>
</feature>
<sequence>MSRSSTLRPGRDPGVDVEAAGCVAVRAGAEGVEVLLVRRPATATRPADWSWPKGKLDHGEHPAVAAVRETAEETGVRVHLGPALPEQRYPVAGGLRKRVRYWLARPAAPADPAVVDAADPDEIEESAWVSPARARELLTHAADVDLLDAALPGGLPPERTWLLVVVRHARAVKRTDWHGLEGERPLLERGHAQSRELAPLLACFDLRQLVTSPWARCVQTLLPAAELLGLPLTEEDPLTEAGHEADPDGAVKLLEGLLAEGAGVAVCSHGPVLPTLQDVLAGRVDGGRGGDGDGDGTGRAAVLRHRLGKAELVVAHVADRGSTARVVSVQRHGV</sequence>
<dbReference type="AlphaFoldDB" id="A0A7W4TK85"/>